<evidence type="ECO:0000256" key="3">
    <source>
        <dbReference type="ARBA" id="ARBA00022729"/>
    </source>
</evidence>
<keyword evidence="3 4" id="KW-0732">Signal</keyword>
<organism evidence="5 6">
    <name type="scientific">Phenylobacterium hankyongense</name>
    <dbReference type="NCBI Taxonomy" id="1813876"/>
    <lineage>
        <taxon>Bacteria</taxon>
        <taxon>Pseudomonadati</taxon>
        <taxon>Pseudomonadota</taxon>
        <taxon>Alphaproteobacteria</taxon>
        <taxon>Caulobacterales</taxon>
        <taxon>Caulobacteraceae</taxon>
        <taxon>Phenylobacterium</taxon>
    </lineage>
</organism>
<evidence type="ECO:0000256" key="2">
    <source>
        <dbReference type="ARBA" id="ARBA00014031"/>
    </source>
</evidence>
<evidence type="ECO:0000256" key="4">
    <source>
        <dbReference type="SAM" id="SignalP"/>
    </source>
</evidence>
<accession>A0A328B7P3</accession>
<evidence type="ECO:0000313" key="6">
    <source>
        <dbReference type="Proteomes" id="UP000249842"/>
    </source>
</evidence>
<name>A0A328B7P3_9CAUL</name>
<feature type="signal peptide" evidence="4">
    <location>
        <begin position="1"/>
        <end position="22"/>
    </location>
</feature>
<proteinExistence type="predicted"/>
<dbReference type="InterPro" id="IPR018893">
    <property type="entry name" value="T8SS_CsgF"/>
</dbReference>
<dbReference type="EMBL" id="QFYP01000001">
    <property type="protein sequence ID" value="RAK60988.1"/>
    <property type="molecule type" value="Genomic_DNA"/>
</dbReference>
<comment type="caution">
    <text evidence="5">The sequence shown here is derived from an EMBL/GenBank/DDBJ whole genome shotgun (WGS) entry which is preliminary data.</text>
</comment>
<dbReference type="Pfam" id="PF10614">
    <property type="entry name" value="CsgF"/>
    <property type="match status" value="1"/>
</dbReference>
<evidence type="ECO:0000313" key="5">
    <source>
        <dbReference type="EMBL" id="RAK60988.1"/>
    </source>
</evidence>
<keyword evidence="6" id="KW-1185">Reference proteome</keyword>
<dbReference type="RefSeq" id="WP_111458280.1">
    <property type="nucleotide sequence ID" value="NZ_QFYP01000001.1"/>
</dbReference>
<gene>
    <name evidence="5" type="ORF">DJ021_14810</name>
</gene>
<dbReference type="AlphaFoldDB" id="A0A328B7P3"/>
<feature type="chain" id="PRO_5016415360" description="Curli production assembly/transport component CsgF" evidence="4">
    <location>
        <begin position="23"/>
        <end position="144"/>
    </location>
</feature>
<sequence>MRTRLAIPIACVLGGLASSAAAQQFVYTPINPTFGGNPFNSAHLLGVAGAQNNYKDPTTATTTAPPPTQGQIFAQQLQSILLSRLAQQVSDAIFGANPQQHGVVTFGTQTIEFTRTLQNVLLTITDAGTGEVTTVTVPTLQGAG</sequence>
<dbReference type="OrthoDB" id="1443407at2"/>
<dbReference type="Proteomes" id="UP000249842">
    <property type="component" value="Unassembled WGS sequence"/>
</dbReference>
<evidence type="ECO:0000256" key="1">
    <source>
        <dbReference type="ARBA" id="ARBA00003989"/>
    </source>
</evidence>
<comment type="function">
    <text evidence="1">May be involved in the biogenesis of curli organelles.</text>
</comment>
<reference evidence="6" key="1">
    <citation type="submission" date="2018-05" db="EMBL/GenBank/DDBJ databases">
        <authorList>
            <person name="Li X."/>
        </authorList>
    </citation>
    <scope>NUCLEOTIDE SEQUENCE [LARGE SCALE GENOMIC DNA]</scope>
    <source>
        <strain evidence="6">HKS-05</strain>
    </source>
</reference>
<protein>
    <recommendedName>
        <fullName evidence="2">Curli production assembly/transport component CsgF</fullName>
    </recommendedName>
</protein>